<dbReference type="InterPro" id="IPR036412">
    <property type="entry name" value="HAD-like_sf"/>
</dbReference>
<dbReference type="OrthoDB" id="9781413at2"/>
<accession>A0A173R822</accession>
<gene>
    <name evidence="1" type="primary">yidA</name>
    <name evidence="1" type="ORF">ERS852572_00218</name>
</gene>
<protein>
    <submittedName>
        <fullName evidence="1">Phosphatase YidA</fullName>
        <ecNumber evidence="1">3.1.3.-</ecNumber>
    </submittedName>
</protein>
<dbReference type="PANTHER" id="PTHR10000">
    <property type="entry name" value="PHOSPHOSERINE PHOSPHATASE"/>
    <property type="match status" value="1"/>
</dbReference>
<dbReference type="NCBIfam" id="TIGR00099">
    <property type="entry name" value="Cof-subfamily"/>
    <property type="match status" value="1"/>
</dbReference>
<dbReference type="PRINTS" id="PR00119">
    <property type="entry name" value="CATATPASE"/>
</dbReference>
<dbReference type="GO" id="GO:0000287">
    <property type="term" value="F:magnesium ion binding"/>
    <property type="evidence" value="ECO:0007669"/>
    <property type="project" value="TreeGrafter"/>
</dbReference>
<dbReference type="Proteomes" id="UP000095350">
    <property type="component" value="Unassembled WGS sequence"/>
</dbReference>
<dbReference type="InterPro" id="IPR023214">
    <property type="entry name" value="HAD_sf"/>
</dbReference>
<proteinExistence type="predicted"/>
<dbReference type="SFLD" id="SFLDS00003">
    <property type="entry name" value="Haloacid_Dehalogenase"/>
    <property type="match status" value="1"/>
</dbReference>
<reference evidence="1 2" key="1">
    <citation type="submission" date="2015-09" db="EMBL/GenBank/DDBJ databases">
        <authorList>
            <consortium name="Pathogen Informatics"/>
        </authorList>
    </citation>
    <scope>NUCLEOTIDE SEQUENCE [LARGE SCALE GENOMIC DNA]</scope>
    <source>
        <strain evidence="1 2">2789STDY5834960</strain>
    </source>
</reference>
<dbReference type="SFLD" id="SFLDG01140">
    <property type="entry name" value="C2.B:_Phosphomannomutase_and_P"/>
    <property type="match status" value="1"/>
</dbReference>
<evidence type="ECO:0000313" key="1">
    <source>
        <dbReference type="EMBL" id="CUM73955.1"/>
    </source>
</evidence>
<organism evidence="1 2">
    <name type="scientific">Roseburia intestinalis</name>
    <dbReference type="NCBI Taxonomy" id="166486"/>
    <lineage>
        <taxon>Bacteria</taxon>
        <taxon>Bacillati</taxon>
        <taxon>Bacillota</taxon>
        <taxon>Clostridia</taxon>
        <taxon>Lachnospirales</taxon>
        <taxon>Lachnospiraceae</taxon>
        <taxon>Roseburia</taxon>
    </lineage>
</organism>
<dbReference type="PaxDb" id="166486-ERS852572_00218"/>
<evidence type="ECO:0000313" key="2">
    <source>
        <dbReference type="Proteomes" id="UP000095350"/>
    </source>
</evidence>
<dbReference type="PANTHER" id="PTHR10000:SF8">
    <property type="entry name" value="HAD SUPERFAMILY HYDROLASE-LIKE, TYPE 3"/>
    <property type="match status" value="1"/>
</dbReference>
<dbReference type="InterPro" id="IPR006379">
    <property type="entry name" value="HAD-SF_hydro_IIB"/>
</dbReference>
<dbReference type="AlphaFoldDB" id="A0A173R822"/>
<dbReference type="NCBIfam" id="TIGR01484">
    <property type="entry name" value="HAD-SF-IIB"/>
    <property type="match status" value="1"/>
</dbReference>
<dbReference type="Gene3D" id="3.30.1240.10">
    <property type="match status" value="1"/>
</dbReference>
<dbReference type="EC" id="3.1.3.-" evidence="1"/>
<dbReference type="STRING" id="166486.ERS852572_00218"/>
<name>A0A173R822_9FIRM</name>
<dbReference type="EMBL" id="CYXZ01000002">
    <property type="protein sequence ID" value="CUM73955.1"/>
    <property type="molecule type" value="Genomic_DNA"/>
</dbReference>
<dbReference type="InterPro" id="IPR000150">
    <property type="entry name" value="Cof"/>
</dbReference>
<dbReference type="Pfam" id="PF08282">
    <property type="entry name" value="Hydrolase_3"/>
    <property type="match status" value="1"/>
</dbReference>
<sequence>MNHKILCVDLDATLLCDDKSITQKNREAINRMLEAGHYIALATGRPVETAREVARELGLNTPGCYMIAFNGAVLYDCAADRVLLKRSLPIEIVQELFDKAKRAGLYVQTYNSTDLITTKHTKELDYYVKQARISYKISPNILDALEEEPQKVMLISLDQRDKLERFQKKNLNWEKGKCNSFFSSSQYLEYSPKNTSKATGILELTKILNMPMDATVAVGDEDNDVPMIKTACIGVAVKNATEKAKAAADYVTVNDNNHDAIAEVIEKFIL</sequence>
<dbReference type="RefSeq" id="WP_055193108.1">
    <property type="nucleotide sequence ID" value="NZ_CABIYH010000002.1"/>
</dbReference>
<dbReference type="GO" id="GO:0005829">
    <property type="term" value="C:cytosol"/>
    <property type="evidence" value="ECO:0007669"/>
    <property type="project" value="TreeGrafter"/>
</dbReference>
<dbReference type="Gene3D" id="3.40.50.1000">
    <property type="entry name" value="HAD superfamily/HAD-like"/>
    <property type="match status" value="1"/>
</dbReference>
<dbReference type="SUPFAM" id="SSF56784">
    <property type="entry name" value="HAD-like"/>
    <property type="match status" value="1"/>
</dbReference>
<dbReference type="GO" id="GO:0016791">
    <property type="term" value="F:phosphatase activity"/>
    <property type="evidence" value="ECO:0007669"/>
    <property type="project" value="UniProtKB-ARBA"/>
</dbReference>
<keyword evidence="1" id="KW-0378">Hydrolase</keyword>
<dbReference type="CDD" id="cd07516">
    <property type="entry name" value="HAD_Pase"/>
    <property type="match status" value="1"/>
</dbReference>